<proteinExistence type="predicted"/>
<feature type="transmembrane region" description="Helical" evidence="1">
    <location>
        <begin position="12"/>
        <end position="35"/>
    </location>
</feature>
<dbReference type="EMBL" id="JAGZCZ010000009">
    <property type="protein sequence ID" value="MBS5520213.1"/>
    <property type="molecule type" value="Genomic_DNA"/>
</dbReference>
<feature type="transmembrane region" description="Helical" evidence="1">
    <location>
        <begin position="134"/>
        <end position="153"/>
    </location>
</feature>
<feature type="transmembrane region" description="Helical" evidence="1">
    <location>
        <begin position="41"/>
        <end position="61"/>
    </location>
</feature>
<evidence type="ECO:0000313" key="2">
    <source>
        <dbReference type="EMBL" id="MBS5520213.1"/>
    </source>
</evidence>
<keyword evidence="1" id="KW-0812">Transmembrane</keyword>
<protein>
    <submittedName>
        <fullName evidence="2">Uncharacterized protein</fullName>
    </submittedName>
</protein>
<name>A0A943EI12_9FIRM</name>
<evidence type="ECO:0000313" key="3">
    <source>
        <dbReference type="Proteomes" id="UP000754226"/>
    </source>
</evidence>
<comment type="caution">
    <text evidence="2">The sequence shown here is derived from an EMBL/GenBank/DDBJ whole genome shotgun (WGS) entry which is preliminary data.</text>
</comment>
<sequence length="158" mass="18545">MPDFDKLYKQITMPVALLWFFGSLFPVVMSAYFYICGDDDIIGFLIGQFFLIFFLPSAYVLKKKLSDWKKETAGKTSKEIFSIIWDRYWRPEAYKKRKKNPGTGNTVKHYVGIFLWIGLSIWEIQFLFASSSQSILPDVLFAVGTYLFFLQLIRQQFL</sequence>
<keyword evidence="1" id="KW-0472">Membrane</keyword>
<keyword evidence="1" id="KW-1133">Transmembrane helix</keyword>
<dbReference type="AlphaFoldDB" id="A0A943EI12"/>
<dbReference type="Proteomes" id="UP000754226">
    <property type="component" value="Unassembled WGS sequence"/>
</dbReference>
<feature type="transmembrane region" description="Helical" evidence="1">
    <location>
        <begin position="107"/>
        <end position="128"/>
    </location>
</feature>
<organism evidence="2 3">
    <name type="scientific">Acidaminococcus intestini</name>
    <dbReference type="NCBI Taxonomy" id="187327"/>
    <lineage>
        <taxon>Bacteria</taxon>
        <taxon>Bacillati</taxon>
        <taxon>Bacillota</taxon>
        <taxon>Negativicutes</taxon>
        <taxon>Acidaminococcales</taxon>
        <taxon>Acidaminococcaceae</taxon>
        <taxon>Acidaminococcus</taxon>
    </lineage>
</organism>
<evidence type="ECO:0000256" key="1">
    <source>
        <dbReference type="SAM" id="Phobius"/>
    </source>
</evidence>
<gene>
    <name evidence="2" type="ORF">KHX13_07815</name>
</gene>
<reference evidence="2" key="1">
    <citation type="submission" date="2021-02" db="EMBL/GenBank/DDBJ databases">
        <title>Infant gut strain persistence is associated with maternal origin, phylogeny, and functional potential including surface adhesion and iron acquisition.</title>
        <authorList>
            <person name="Lou Y.C."/>
        </authorList>
    </citation>
    <scope>NUCLEOTIDE SEQUENCE</scope>
    <source>
        <strain evidence="2">L3_106_000M1_dasL3_106_000M1_concoct_15</strain>
    </source>
</reference>
<accession>A0A943EI12</accession>